<protein>
    <submittedName>
        <fullName evidence="2">Uncharacterized protein</fullName>
    </submittedName>
</protein>
<accession>A0AAD6URC2</accession>
<name>A0AAD6URC2_9AGAR</name>
<evidence type="ECO:0000256" key="1">
    <source>
        <dbReference type="SAM" id="MobiDB-lite"/>
    </source>
</evidence>
<gene>
    <name evidence="2" type="ORF">GGX14DRAFT_579684</name>
</gene>
<dbReference type="EMBL" id="JARJCW010000146">
    <property type="protein sequence ID" value="KAJ7190606.1"/>
    <property type="molecule type" value="Genomic_DNA"/>
</dbReference>
<sequence>MALELQDDISEVFPSIPYPSLFLYQRQSSQTTSVAGLITGLRNYLLSPSAPPVHPEIYHAVFGTHPRFRDMTIATTRTPEFNDRTYTHFSTGFRQLIPYNTLSCSPSAAIPSLEKFDARSDIPAVFGPGDATLDPFFKMWGAMGVVPDFHFILLFVINSRLDADIDLSFLDVPAPSEIFPSPPPLDFPNPPLLSSSLPLSPAPSSQLSSRPSSRNSHTAPYPTHKPQSASVGIVVLEGTCKTPFVCLIRNYYAMHSILTQLSLNLADRGSSRMFTLGNGQVIAITAEQVLDYFKWKYSTFNNKRALYRKAKNLAMRTWSSNIPDDSNPALLNIYHVYLAIKFLWAEHGPLDLNNSPILSADAAGDEKWAAGLNKLVTCDAILKHTQ</sequence>
<organism evidence="2 3">
    <name type="scientific">Mycena pura</name>
    <dbReference type="NCBI Taxonomy" id="153505"/>
    <lineage>
        <taxon>Eukaryota</taxon>
        <taxon>Fungi</taxon>
        <taxon>Dikarya</taxon>
        <taxon>Basidiomycota</taxon>
        <taxon>Agaricomycotina</taxon>
        <taxon>Agaricomycetes</taxon>
        <taxon>Agaricomycetidae</taxon>
        <taxon>Agaricales</taxon>
        <taxon>Marasmiineae</taxon>
        <taxon>Mycenaceae</taxon>
        <taxon>Mycena</taxon>
    </lineage>
</organism>
<evidence type="ECO:0000313" key="3">
    <source>
        <dbReference type="Proteomes" id="UP001219525"/>
    </source>
</evidence>
<proteinExistence type="predicted"/>
<dbReference type="Proteomes" id="UP001219525">
    <property type="component" value="Unassembled WGS sequence"/>
</dbReference>
<keyword evidence="3" id="KW-1185">Reference proteome</keyword>
<feature type="region of interest" description="Disordered" evidence="1">
    <location>
        <begin position="197"/>
        <end position="226"/>
    </location>
</feature>
<evidence type="ECO:0000313" key="2">
    <source>
        <dbReference type="EMBL" id="KAJ7190606.1"/>
    </source>
</evidence>
<reference evidence="2" key="1">
    <citation type="submission" date="2023-03" db="EMBL/GenBank/DDBJ databases">
        <title>Massive genome expansion in bonnet fungi (Mycena s.s.) driven by repeated elements and novel gene families across ecological guilds.</title>
        <authorList>
            <consortium name="Lawrence Berkeley National Laboratory"/>
            <person name="Harder C.B."/>
            <person name="Miyauchi S."/>
            <person name="Viragh M."/>
            <person name="Kuo A."/>
            <person name="Thoen E."/>
            <person name="Andreopoulos B."/>
            <person name="Lu D."/>
            <person name="Skrede I."/>
            <person name="Drula E."/>
            <person name="Henrissat B."/>
            <person name="Morin E."/>
            <person name="Kohler A."/>
            <person name="Barry K."/>
            <person name="LaButti K."/>
            <person name="Morin E."/>
            <person name="Salamov A."/>
            <person name="Lipzen A."/>
            <person name="Mereny Z."/>
            <person name="Hegedus B."/>
            <person name="Baldrian P."/>
            <person name="Stursova M."/>
            <person name="Weitz H."/>
            <person name="Taylor A."/>
            <person name="Grigoriev I.V."/>
            <person name="Nagy L.G."/>
            <person name="Martin F."/>
            <person name="Kauserud H."/>
        </authorList>
    </citation>
    <scope>NUCLEOTIDE SEQUENCE</scope>
    <source>
        <strain evidence="2">9144</strain>
    </source>
</reference>
<comment type="caution">
    <text evidence="2">The sequence shown here is derived from an EMBL/GenBank/DDBJ whole genome shotgun (WGS) entry which is preliminary data.</text>
</comment>
<dbReference type="AlphaFoldDB" id="A0AAD6URC2"/>
<feature type="compositionally biased region" description="Low complexity" evidence="1">
    <location>
        <begin position="197"/>
        <end position="213"/>
    </location>
</feature>